<feature type="signal peptide" evidence="4">
    <location>
        <begin position="1"/>
        <end position="24"/>
    </location>
</feature>
<dbReference type="Proteomes" id="UP000319130">
    <property type="component" value="Unassembled WGS sequence"/>
</dbReference>
<keyword evidence="3" id="KW-0472">Membrane</keyword>
<feature type="domain" description="NolW-like" evidence="5">
    <location>
        <begin position="109"/>
        <end position="169"/>
    </location>
</feature>
<dbReference type="PANTHER" id="PTHR30332:SF24">
    <property type="entry name" value="SECRETIN GSPD-RELATED"/>
    <property type="match status" value="1"/>
</dbReference>
<evidence type="ECO:0000313" key="7">
    <source>
        <dbReference type="Proteomes" id="UP000319130"/>
    </source>
</evidence>
<evidence type="ECO:0000313" key="6">
    <source>
        <dbReference type="EMBL" id="TET62213.1"/>
    </source>
</evidence>
<feature type="chain" id="PRO_5021906396" description="NolW-like domain-containing protein" evidence="4">
    <location>
        <begin position="25"/>
        <end position="170"/>
    </location>
</feature>
<comment type="subcellular location">
    <subcellularLocation>
        <location evidence="1">Membrane</location>
    </subcellularLocation>
</comment>
<dbReference type="InterPro" id="IPR050810">
    <property type="entry name" value="Bact_Secretion_Sys_Channel"/>
</dbReference>
<dbReference type="Gene3D" id="3.30.1370.130">
    <property type="match status" value="1"/>
</dbReference>
<dbReference type="EMBL" id="SOIZ01000199">
    <property type="protein sequence ID" value="TET62213.1"/>
    <property type="molecule type" value="Genomic_DNA"/>
</dbReference>
<name>A0A523W5D3_UNCAE</name>
<feature type="non-terminal residue" evidence="6">
    <location>
        <position position="170"/>
    </location>
</feature>
<dbReference type="AlphaFoldDB" id="A0A523W5D3"/>
<reference evidence="6 7" key="1">
    <citation type="submission" date="2019-03" db="EMBL/GenBank/DDBJ databases">
        <title>Metabolic potential of uncultured bacteria and archaea associated with petroleum seepage in deep-sea sediments.</title>
        <authorList>
            <person name="Dong X."/>
            <person name="Hubert C."/>
        </authorList>
    </citation>
    <scope>NUCLEOTIDE SEQUENCE [LARGE SCALE GENOMIC DNA]</scope>
    <source>
        <strain evidence="6">E29_bin52</strain>
    </source>
</reference>
<keyword evidence="2 4" id="KW-0732">Signal</keyword>
<evidence type="ECO:0000256" key="2">
    <source>
        <dbReference type="ARBA" id="ARBA00022729"/>
    </source>
</evidence>
<gene>
    <name evidence="6" type="ORF">E3J48_04590</name>
</gene>
<dbReference type="GO" id="GO:0009306">
    <property type="term" value="P:protein secretion"/>
    <property type="evidence" value="ECO:0007669"/>
    <property type="project" value="TreeGrafter"/>
</dbReference>
<dbReference type="GO" id="GO:0016020">
    <property type="term" value="C:membrane"/>
    <property type="evidence" value="ECO:0007669"/>
    <property type="project" value="UniProtKB-SubCell"/>
</dbReference>
<dbReference type="InterPro" id="IPR038591">
    <property type="entry name" value="NolW-like_sf"/>
</dbReference>
<evidence type="ECO:0000259" key="5">
    <source>
        <dbReference type="Pfam" id="PF03958"/>
    </source>
</evidence>
<protein>
    <recommendedName>
        <fullName evidence="5">NolW-like domain-containing protein</fullName>
    </recommendedName>
</protein>
<comment type="caution">
    <text evidence="6">The sequence shown here is derived from an EMBL/GenBank/DDBJ whole genome shotgun (WGS) entry which is preliminary data.</text>
</comment>
<organism evidence="6 7">
    <name type="scientific">Aerophobetes bacterium</name>
    <dbReference type="NCBI Taxonomy" id="2030807"/>
    <lineage>
        <taxon>Bacteria</taxon>
        <taxon>Candidatus Aerophobota</taxon>
    </lineage>
</organism>
<proteinExistence type="predicted"/>
<dbReference type="Gene3D" id="3.30.1370.120">
    <property type="match status" value="1"/>
</dbReference>
<evidence type="ECO:0000256" key="4">
    <source>
        <dbReference type="SAM" id="SignalP"/>
    </source>
</evidence>
<accession>A0A523W5D3</accession>
<dbReference type="Pfam" id="PF03958">
    <property type="entry name" value="Secretin_N"/>
    <property type="match status" value="1"/>
</dbReference>
<sequence>MRKLLLFLIIGTFWLMVGSTVSSAEEANLDSITVNVDFQDTDLRRALLFISVDTGLSIIPDADVTGTVTARFIDQPVLEVLERILEVNDCEYKLVDNIIQVIRIPVVSKILPLKFALAFEVAASVESLVLLSPKGTLEVDEEANSLLISDKRPYLEEIVGFIEELDVPEK</sequence>
<evidence type="ECO:0000256" key="3">
    <source>
        <dbReference type="ARBA" id="ARBA00023136"/>
    </source>
</evidence>
<evidence type="ECO:0000256" key="1">
    <source>
        <dbReference type="ARBA" id="ARBA00004370"/>
    </source>
</evidence>
<dbReference type="GO" id="GO:0015627">
    <property type="term" value="C:type II protein secretion system complex"/>
    <property type="evidence" value="ECO:0007669"/>
    <property type="project" value="TreeGrafter"/>
</dbReference>
<dbReference type="InterPro" id="IPR005644">
    <property type="entry name" value="NolW-like"/>
</dbReference>
<dbReference type="PANTHER" id="PTHR30332">
    <property type="entry name" value="PROBABLE GENERAL SECRETION PATHWAY PROTEIN D"/>
    <property type="match status" value="1"/>
</dbReference>